<organism evidence="1 2">
    <name type="scientific">Petralouisia muris</name>
    <dbReference type="NCBI Taxonomy" id="3032872"/>
    <lineage>
        <taxon>Bacteria</taxon>
        <taxon>Bacillati</taxon>
        <taxon>Bacillota</taxon>
        <taxon>Clostridia</taxon>
        <taxon>Lachnospirales</taxon>
        <taxon>Lachnospiraceae</taxon>
        <taxon>Petralouisia</taxon>
    </lineage>
</organism>
<gene>
    <name evidence="1" type="ORF">E5329_01695</name>
</gene>
<evidence type="ECO:0000313" key="1">
    <source>
        <dbReference type="EMBL" id="TGY98142.1"/>
    </source>
</evidence>
<keyword evidence="2" id="KW-1185">Reference proteome</keyword>
<sequence>MGNQLVWQDRFNIGVDVIDKEHKKLFSILNKLFASKRQDEKSRWACQEGIKYFREHAMKHFAEEEVYMASISYSGFETHRLVHDNFRKNTLPSLEKELNQSNYSEEAIDHFLGVCAGWLIGHTLTEDRAITGRVESRWRELLPEEEQAEMRRMILQLLEDMFQLKARLVSECYGGEQFGKGIYYRLVYGASKEEQWEIMLVFEEKLLIQTIGSMLGAESEEMSVLVMNAARYTARQFIERIREQFLPSDLYEIKEENLLSHEQFEKRFMREKPQFSLLFDTGKGYFAFCAIAPHLIQDGMGASLTNVASIHAGNAMSEVEKYLDRNSEKQRQISRKKKLLVVDDSELMLQAMRELLGEDYEISETNSGLGAIRCITLNRPDLVLLDYEMPVCDGRQVLEMIRSEKELADIPVMFLTGRVDKESVSKVISLKPAGYLLKSLPPEKIRKEIDDYFKKKSR</sequence>
<dbReference type="Proteomes" id="UP000304953">
    <property type="component" value="Unassembled WGS sequence"/>
</dbReference>
<comment type="caution">
    <text evidence="1">The sequence shown here is derived from an EMBL/GenBank/DDBJ whole genome shotgun (WGS) entry which is preliminary data.</text>
</comment>
<reference evidence="1" key="1">
    <citation type="submission" date="2019-04" db="EMBL/GenBank/DDBJ databases">
        <title>Microbes associate with the intestines of laboratory mice.</title>
        <authorList>
            <person name="Navarre W."/>
            <person name="Wong E."/>
            <person name="Huang K."/>
            <person name="Tropini C."/>
            <person name="Ng K."/>
            <person name="Yu B."/>
        </authorList>
    </citation>
    <scope>NUCLEOTIDE SEQUENCE</scope>
    <source>
        <strain evidence="1">NM01_1-7b</strain>
    </source>
</reference>
<proteinExistence type="predicted"/>
<evidence type="ECO:0000313" key="2">
    <source>
        <dbReference type="Proteomes" id="UP000304953"/>
    </source>
</evidence>
<name>A0AC61S2H2_9FIRM</name>
<dbReference type="EMBL" id="SRYA01000002">
    <property type="protein sequence ID" value="TGY98142.1"/>
    <property type="molecule type" value="Genomic_DNA"/>
</dbReference>
<protein>
    <submittedName>
        <fullName evidence="1">Response regulator</fullName>
    </submittedName>
</protein>
<accession>A0AC61S2H2</accession>